<keyword evidence="1" id="KW-0812">Transmembrane</keyword>
<name>A0A926N644_9BACL</name>
<feature type="transmembrane region" description="Helical" evidence="1">
    <location>
        <begin position="20"/>
        <end position="44"/>
    </location>
</feature>
<dbReference type="Proteomes" id="UP000661691">
    <property type="component" value="Unassembled WGS sequence"/>
</dbReference>
<sequence>MSIIRNVLSIYKIYFTKIMLIILIYTLPIGIIGSFISNFCFVYFDGLGYTSIGIMFATFAQIVMLVIMQVPLIFMVLRYEINGEPASFSTIMKLTADKLFPIYVMAIIYVIFIAFGTIFLFLPGLIVYFLLFLFPFVAVINNQLWWRGFKRTIAIGANNILKIICIILVYGGVQWILELLVQDFNFIFIDRFIFEIAIQTVVGGFLLPIFVFAMSLYYMKWTDFDAELDY</sequence>
<feature type="transmembrane region" description="Helical" evidence="1">
    <location>
        <begin position="56"/>
        <end position="79"/>
    </location>
</feature>
<accession>A0A926N644</accession>
<reference evidence="2" key="1">
    <citation type="submission" date="2020-09" db="EMBL/GenBank/DDBJ databases">
        <title>A novel bacterium of genus Hazenella, isolated from South China Sea.</title>
        <authorList>
            <person name="Huang H."/>
            <person name="Mo K."/>
            <person name="Hu Y."/>
        </authorList>
    </citation>
    <scope>NUCLEOTIDE SEQUENCE</scope>
    <source>
        <strain evidence="2">IB182357</strain>
    </source>
</reference>
<feature type="transmembrane region" description="Helical" evidence="1">
    <location>
        <begin position="100"/>
        <end position="120"/>
    </location>
</feature>
<dbReference type="AlphaFoldDB" id="A0A926N644"/>
<protein>
    <submittedName>
        <fullName evidence="2">Uncharacterized protein</fullName>
    </submittedName>
</protein>
<organism evidence="2 3">
    <name type="scientific">Polycladospora coralii</name>
    <dbReference type="NCBI Taxonomy" id="2771432"/>
    <lineage>
        <taxon>Bacteria</taxon>
        <taxon>Bacillati</taxon>
        <taxon>Bacillota</taxon>
        <taxon>Bacilli</taxon>
        <taxon>Bacillales</taxon>
        <taxon>Thermoactinomycetaceae</taxon>
        <taxon>Polycladospora</taxon>
    </lineage>
</organism>
<comment type="caution">
    <text evidence="2">The sequence shown here is derived from an EMBL/GenBank/DDBJ whole genome shotgun (WGS) entry which is preliminary data.</text>
</comment>
<feature type="transmembrane region" description="Helical" evidence="1">
    <location>
        <begin position="126"/>
        <end position="146"/>
    </location>
</feature>
<gene>
    <name evidence="2" type="ORF">IC620_08640</name>
</gene>
<dbReference type="EMBL" id="JACXAH010000010">
    <property type="protein sequence ID" value="MBD1372424.1"/>
    <property type="molecule type" value="Genomic_DNA"/>
</dbReference>
<feature type="transmembrane region" description="Helical" evidence="1">
    <location>
        <begin position="153"/>
        <end position="176"/>
    </location>
</feature>
<keyword evidence="1" id="KW-0472">Membrane</keyword>
<keyword evidence="3" id="KW-1185">Reference proteome</keyword>
<evidence type="ECO:0000313" key="2">
    <source>
        <dbReference type="EMBL" id="MBD1372424.1"/>
    </source>
</evidence>
<proteinExistence type="predicted"/>
<keyword evidence="1" id="KW-1133">Transmembrane helix</keyword>
<evidence type="ECO:0000313" key="3">
    <source>
        <dbReference type="Proteomes" id="UP000661691"/>
    </source>
</evidence>
<dbReference type="RefSeq" id="WP_191141961.1">
    <property type="nucleotide sequence ID" value="NZ_JACXAH010000010.1"/>
</dbReference>
<feature type="transmembrane region" description="Helical" evidence="1">
    <location>
        <begin position="196"/>
        <end position="218"/>
    </location>
</feature>
<evidence type="ECO:0000256" key="1">
    <source>
        <dbReference type="SAM" id="Phobius"/>
    </source>
</evidence>